<evidence type="ECO:0000313" key="7">
    <source>
        <dbReference type="Proteomes" id="UP000240010"/>
    </source>
</evidence>
<evidence type="ECO:0000259" key="5">
    <source>
        <dbReference type="PROSITE" id="PS51891"/>
    </source>
</evidence>
<dbReference type="EMBL" id="PTIZ01000002">
    <property type="protein sequence ID" value="PPK77008.1"/>
    <property type="molecule type" value="Genomic_DNA"/>
</dbReference>
<dbReference type="AlphaFoldDB" id="A0A2S6HHR2"/>
<dbReference type="GO" id="GO:0016846">
    <property type="term" value="F:carbon-sulfur lyase activity"/>
    <property type="evidence" value="ECO:0007669"/>
    <property type="project" value="InterPro"/>
</dbReference>
<evidence type="ECO:0000313" key="6">
    <source>
        <dbReference type="EMBL" id="PPK77008.1"/>
    </source>
</evidence>
<dbReference type="Gene3D" id="3.90.1590.10">
    <property type="entry name" value="glutathione-dependent formaldehyde- activating enzyme (gfa)"/>
    <property type="match status" value="1"/>
</dbReference>
<dbReference type="InterPro" id="IPR006913">
    <property type="entry name" value="CENP-V/GFA"/>
</dbReference>
<dbReference type="Proteomes" id="UP000240010">
    <property type="component" value="Unassembled WGS sequence"/>
</dbReference>
<gene>
    <name evidence="6" type="ORF">B0F87_102114</name>
</gene>
<protein>
    <recommendedName>
        <fullName evidence="5">CENP-V/GFA domain-containing protein</fullName>
    </recommendedName>
</protein>
<dbReference type="Pfam" id="PF04828">
    <property type="entry name" value="GFA"/>
    <property type="match status" value="1"/>
</dbReference>
<organism evidence="6 7">
    <name type="scientific">Methylobacter tundripaludum</name>
    <dbReference type="NCBI Taxonomy" id="173365"/>
    <lineage>
        <taxon>Bacteria</taxon>
        <taxon>Pseudomonadati</taxon>
        <taxon>Pseudomonadota</taxon>
        <taxon>Gammaproteobacteria</taxon>
        <taxon>Methylococcales</taxon>
        <taxon>Methylococcaceae</taxon>
        <taxon>Methylobacter</taxon>
    </lineage>
</organism>
<comment type="similarity">
    <text evidence="1">Belongs to the Gfa family.</text>
</comment>
<dbReference type="PANTHER" id="PTHR33337">
    <property type="entry name" value="GFA DOMAIN-CONTAINING PROTEIN"/>
    <property type="match status" value="1"/>
</dbReference>
<name>A0A2S6HHR2_9GAMM</name>
<evidence type="ECO:0000256" key="2">
    <source>
        <dbReference type="ARBA" id="ARBA00022723"/>
    </source>
</evidence>
<keyword evidence="2" id="KW-0479">Metal-binding</keyword>
<evidence type="ECO:0000256" key="3">
    <source>
        <dbReference type="ARBA" id="ARBA00022833"/>
    </source>
</evidence>
<dbReference type="SUPFAM" id="SSF51316">
    <property type="entry name" value="Mss4-like"/>
    <property type="match status" value="1"/>
</dbReference>
<dbReference type="InterPro" id="IPR011057">
    <property type="entry name" value="Mss4-like_sf"/>
</dbReference>
<evidence type="ECO:0000256" key="4">
    <source>
        <dbReference type="ARBA" id="ARBA00023239"/>
    </source>
</evidence>
<accession>A0A2S6HHR2</accession>
<sequence length="133" mass="14711">MSSFKGNCICGSVQYELKAEPQLSFLCQCRQCQRITGTGHSAEFVALSKNTIVSGELKFYEMTSDSGNIVSSGFCPTCGNPVFKKSSGYPGMLFFHAATLENPSLFKPQKVFWTASHQPWDFVNPNLEVKEHA</sequence>
<comment type="caution">
    <text evidence="6">The sequence shown here is derived from an EMBL/GenBank/DDBJ whole genome shotgun (WGS) entry which is preliminary data.</text>
</comment>
<keyword evidence="4" id="KW-0456">Lyase</keyword>
<feature type="domain" description="CENP-V/GFA" evidence="5">
    <location>
        <begin position="4"/>
        <end position="121"/>
    </location>
</feature>
<evidence type="ECO:0000256" key="1">
    <source>
        <dbReference type="ARBA" id="ARBA00005495"/>
    </source>
</evidence>
<dbReference type="PANTHER" id="PTHR33337:SF40">
    <property type="entry name" value="CENP-V_GFA DOMAIN-CONTAINING PROTEIN-RELATED"/>
    <property type="match status" value="1"/>
</dbReference>
<dbReference type="GO" id="GO:0046872">
    <property type="term" value="F:metal ion binding"/>
    <property type="evidence" value="ECO:0007669"/>
    <property type="project" value="UniProtKB-KW"/>
</dbReference>
<proteinExistence type="inferred from homology"/>
<dbReference type="PROSITE" id="PS51891">
    <property type="entry name" value="CENP_V_GFA"/>
    <property type="match status" value="1"/>
</dbReference>
<keyword evidence="3" id="KW-0862">Zinc</keyword>
<reference evidence="6 7" key="1">
    <citation type="submission" date="2018-02" db="EMBL/GenBank/DDBJ databases">
        <title>Subsurface microbial communities from deep shales in Ohio and West Virginia, USA.</title>
        <authorList>
            <person name="Wrighton K."/>
        </authorList>
    </citation>
    <scope>NUCLEOTIDE SEQUENCE [LARGE SCALE GENOMIC DNA]</scope>
    <source>
        <strain evidence="6 7">OWC-DMM</strain>
    </source>
</reference>
<dbReference type="RefSeq" id="WP_104427774.1">
    <property type="nucleotide sequence ID" value="NZ_PTIZ01000002.1"/>
</dbReference>